<evidence type="ECO:0000313" key="4">
    <source>
        <dbReference type="EMBL" id="PMR82122.1"/>
    </source>
</evidence>
<dbReference type="RefSeq" id="WP_102586792.1">
    <property type="nucleotide sequence ID" value="NZ_BNAE01000002.1"/>
</dbReference>
<dbReference type="PANTHER" id="PTHR43037:SF5">
    <property type="entry name" value="FERULOYL ESTERASE"/>
    <property type="match status" value="1"/>
</dbReference>
<dbReference type="Gene3D" id="3.40.50.1820">
    <property type="entry name" value="alpha/beta hydrolase"/>
    <property type="match status" value="2"/>
</dbReference>
<comment type="caution">
    <text evidence="4">The sequence shown here is derived from an EMBL/GenBank/DDBJ whole genome shotgun (WGS) entry which is preliminary data.</text>
</comment>
<dbReference type="EMBL" id="PNRG01000005">
    <property type="protein sequence ID" value="PMR82122.1"/>
    <property type="molecule type" value="Genomic_DNA"/>
</dbReference>
<feature type="signal peptide" evidence="3">
    <location>
        <begin position="1"/>
        <end position="23"/>
    </location>
</feature>
<dbReference type="PANTHER" id="PTHR43037">
    <property type="entry name" value="UNNAMED PRODUCT-RELATED"/>
    <property type="match status" value="1"/>
</dbReference>
<name>A0A2N7UP06_9GAMM</name>
<keyword evidence="5" id="KW-1185">Reference proteome</keyword>
<dbReference type="SUPFAM" id="SSF53474">
    <property type="entry name" value="alpha/beta-Hydrolases"/>
    <property type="match status" value="1"/>
</dbReference>
<dbReference type="GO" id="GO:0016787">
    <property type="term" value="F:hydrolase activity"/>
    <property type="evidence" value="ECO:0007669"/>
    <property type="project" value="UniProtKB-KW"/>
</dbReference>
<evidence type="ECO:0000256" key="1">
    <source>
        <dbReference type="ARBA" id="ARBA00022729"/>
    </source>
</evidence>
<reference evidence="4 5" key="1">
    <citation type="submission" date="2018-01" db="EMBL/GenBank/DDBJ databases">
        <title>Halomonas endophytica sp. nov., isolated from storage liquid in the stems of Populus euphratica.</title>
        <authorList>
            <person name="Chen C."/>
        </authorList>
    </citation>
    <scope>NUCLEOTIDE SEQUENCE [LARGE SCALE GENOMIC DNA]</scope>
    <source>
        <strain evidence="4 5">BZ-SZ-XJ27</strain>
    </source>
</reference>
<dbReference type="InterPro" id="IPR050955">
    <property type="entry name" value="Plant_Biomass_Hydrol_Est"/>
</dbReference>
<keyword evidence="2" id="KW-0378">Hydrolase</keyword>
<keyword evidence="1 3" id="KW-0732">Signal</keyword>
<sequence>MTPSNTLAASLALAGLAALPASAQTPPDLPRLAIDPSDISVIGVSSGGYMATQLAVAWPERFQGLGVLAAGPWSCARGALRLALGQCMTDRLGEPDLDELATRHAGYLRRDLVGQPEDLARLRLFIWHGGEDEVMAPGLSEALAEQFRGWLADPDDQLLLLKSEEVGHGWPIGLRAKPVPATELADCHVGEGSHLLACDLDIAGQALEFVHGELEPPADEASGRLISFDQGEVADAKGLADSGYLYIPEVCDEGGCGLTMALHGCGMGAEQIDDTFVRYNGLNEWADTNRRVVIYPQVETSMANPQGCFDWWGYAESTWQLDPLHDSRQGTQVSALMAMLERLEESPGD</sequence>
<dbReference type="OrthoDB" id="505233at2"/>
<gene>
    <name evidence="4" type="ORF">C1H70_02670</name>
</gene>
<dbReference type="AlphaFoldDB" id="A0A2N7UP06"/>
<accession>A0A2N7UP06</accession>
<evidence type="ECO:0000256" key="2">
    <source>
        <dbReference type="ARBA" id="ARBA00022801"/>
    </source>
</evidence>
<organism evidence="4 5">
    <name type="scientific">Halomonas urumqiensis</name>
    <dbReference type="NCBI Taxonomy" id="1684789"/>
    <lineage>
        <taxon>Bacteria</taxon>
        <taxon>Pseudomonadati</taxon>
        <taxon>Pseudomonadota</taxon>
        <taxon>Gammaproteobacteria</taxon>
        <taxon>Oceanospirillales</taxon>
        <taxon>Halomonadaceae</taxon>
        <taxon>Halomonas</taxon>
    </lineage>
</organism>
<dbReference type="InterPro" id="IPR029058">
    <property type="entry name" value="AB_hydrolase_fold"/>
</dbReference>
<evidence type="ECO:0000313" key="5">
    <source>
        <dbReference type="Proteomes" id="UP000235547"/>
    </source>
</evidence>
<feature type="chain" id="PRO_5014698616" evidence="3">
    <location>
        <begin position="24"/>
        <end position="349"/>
    </location>
</feature>
<protein>
    <submittedName>
        <fullName evidence="4">Poly(3-hydroxybutyrate) depolymerase</fullName>
    </submittedName>
</protein>
<evidence type="ECO:0000256" key="3">
    <source>
        <dbReference type="SAM" id="SignalP"/>
    </source>
</evidence>
<dbReference type="Proteomes" id="UP000235547">
    <property type="component" value="Unassembled WGS sequence"/>
</dbReference>
<proteinExistence type="predicted"/>